<protein>
    <submittedName>
        <fullName evidence="1">Uncharacterized protein</fullName>
    </submittedName>
</protein>
<comment type="caution">
    <text evidence="1">The sequence shown here is derived from an EMBL/GenBank/DDBJ whole genome shotgun (WGS) entry which is preliminary data.</text>
</comment>
<evidence type="ECO:0000313" key="2">
    <source>
        <dbReference type="Proteomes" id="UP000249056"/>
    </source>
</evidence>
<name>A0A395IFF9_9HELO</name>
<keyword evidence="2" id="KW-1185">Reference proteome</keyword>
<dbReference type="Proteomes" id="UP000249056">
    <property type="component" value="Unassembled WGS sequence"/>
</dbReference>
<organism evidence="1 2">
    <name type="scientific">Monilinia fructigena</name>
    <dbReference type="NCBI Taxonomy" id="38457"/>
    <lineage>
        <taxon>Eukaryota</taxon>
        <taxon>Fungi</taxon>
        <taxon>Dikarya</taxon>
        <taxon>Ascomycota</taxon>
        <taxon>Pezizomycotina</taxon>
        <taxon>Leotiomycetes</taxon>
        <taxon>Helotiales</taxon>
        <taxon>Sclerotiniaceae</taxon>
        <taxon>Monilinia</taxon>
    </lineage>
</organism>
<dbReference type="OrthoDB" id="2122982at2759"/>
<dbReference type="EMBL" id="QKRW01000065">
    <property type="protein sequence ID" value="RAL58901.1"/>
    <property type="molecule type" value="Genomic_DNA"/>
</dbReference>
<proteinExistence type="predicted"/>
<accession>A0A395IFF9</accession>
<reference evidence="1 2" key="1">
    <citation type="submission" date="2018-06" db="EMBL/GenBank/DDBJ databases">
        <title>Genome Sequence of the Brown Rot Fungal Pathogen Monilinia fructigena.</title>
        <authorList>
            <person name="Landi L."/>
            <person name="De Miccolis Angelini R.M."/>
            <person name="Pollastro S."/>
            <person name="Abate D."/>
            <person name="Faretra F."/>
            <person name="Romanazzi G."/>
        </authorList>
    </citation>
    <scope>NUCLEOTIDE SEQUENCE [LARGE SCALE GENOMIC DNA]</scope>
    <source>
        <strain evidence="1 2">Mfrg269</strain>
    </source>
</reference>
<sequence>MRKKERHHLLTGTRMKKFLPMVLEEKPPSLNFSNGQVYILGHLLRYDLQRTWMIFDTRSNPSTSSRSVPERWGGIEIPDAEKDVGKEILYQVTQQAYNELLDPFFRAKEDLAVAIMETKEERDKYRYIFNTEEFVKWAIEKKIEEERSVISDTFQSIGSSVVERRDVRNFDLNPRLYGLTFLRWRLKIYAKGS</sequence>
<dbReference type="AlphaFoldDB" id="A0A395IFF9"/>
<gene>
    <name evidence="1" type="ORF">DID88_009321</name>
</gene>
<evidence type="ECO:0000313" key="1">
    <source>
        <dbReference type="EMBL" id="RAL58901.1"/>
    </source>
</evidence>